<sequence length="180" mass="20204">MTSHRSSATESFDSNTSVAYTPSSTSVTTTTPTEVMEALDTPHSSVPWPGSTYIIQLHDTDSVITFLDGKIVLAPPGGHGNYRWRCVETENWLGFRDPASGLYIGYDKVGLLRCRAKAHNEWERICIRQRPEGGYIMLMTFWEALRRVGVRTDSGRAHIGKVEEAHNCRTTWIFIKVGNI</sequence>
<accession>A0A9P9EGP3</accession>
<dbReference type="AlphaFoldDB" id="A0A9P9EGP3"/>
<evidence type="ECO:0000313" key="3">
    <source>
        <dbReference type="Proteomes" id="UP000700596"/>
    </source>
</evidence>
<feature type="region of interest" description="Disordered" evidence="1">
    <location>
        <begin position="1"/>
        <end position="31"/>
    </location>
</feature>
<organism evidence="2 3">
    <name type="scientific">Dendryphion nanum</name>
    <dbReference type="NCBI Taxonomy" id="256645"/>
    <lineage>
        <taxon>Eukaryota</taxon>
        <taxon>Fungi</taxon>
        <taxon>Dikarya</taxon>
        <taxon>Ascomycota</taxon>
        <taxon>Pezizomycotina</taxon>
        <taxon>Dothideomycetes</taxon>
        <taxon>Pleosporomycetidae</taxon>
        <taxon>Pleosporales</taxon>
        <taxon>Torulaceae</taxon>
        <taxon>Dendryphion</taxon>
    </lineage>
</organism>
<reference evidence="2" key="1">
    <citation type="journal article" date="2021" name="Nat. Commun.">
        <title>Genetic determinants of endophytism in the Arabidopsis root mycobiome.</title>
        <authorList>
            <person name="Mesny F."/>
            <person name="Miyauchi S."/>
            <person name="Thiergart T."/>
            <person name="Pickel B."/>
            <person name="Atanasova L."/>
            <person name="Karlsson M."/>
            <person name="Huettel B."/>
            <person name="Barry K.W."/>
            <person name="Haridas S."/>
            <person name="Chen C."/>
            <person name="Bauer D."/>
            <person name="Andreopoulos W."/>
            <person name="Pangilinan J."/>
            <person name="LaButti K."/>
            <person name="Riley R."/>
            <person name="Lipzen A."/>
            <person name="Clum A."/>
            <person name="Drula E."/>
            <person name="Henrissat B."/>
            <person name="Kohler A."/>
            <person name="Grigoriev I.V."/>
            <person name="Martin F.M."/>
            <person name="Hacquard S."/>
        </authorList>
    </citation>
    <scope>NUCLEOTIDE SEQUENCE</scope>
    <source>
        <strain evidence="2">MPI-CAGE-CH-0243</strain>
    </source>
</reference>
<dbReference type="Proteomes" id="UP000700596">
    <property type="component" value="Unassembled WGS sequence"/>
</dbReference>
<name>A0A9P9EGP3_9PLEO</name>
<dbReference type="OrthoDB" id="5289641at2759"/>
<evidence type="ECO:0000313" key="2">
    <source>
        <dbReference type="EMBL" id="KAH7137910.1"/>
    </source>
</evidence>
<proteinExistence type="predicted"/>
<gene>
    <name evidence="2" type="ORF">B0J11DRAFT_475007</name>
</gene>
<feature type="compositionally biased region" description="Low complexity" evidence="1">
    <location>
        <begin position="16"/>
        <end position="31"/>
    </location>
</feature>
<dbReference type="PANTHER" id="PTHR39697:SF2">
    <property type="entry name" value="CYANOVIRIN-N DOMAIN-CONTAINING PROTEIN"/>
    <property type="match status" value="1"/>
</dbReference>
<dbReference type="PANTHER" id="PTHR39697">
    <property type="entry name" value="RICIN B LECTIN DOMAIN-CONTAINING PROTEIN-RELATED"/>
    <property type="match status" value="1"/>
</dbReference>
<dbReference type="EMBL" id="JAGMWT010000001">
    <property type="protein sequence ID" value="KAH7137910.1"/>
    <property type="molecule type" value="Genomic_DNA"/>
</dbReference>
<keyword evidence="3" id="KW-1185">Reference proteome</keyword>
<feature type="compositionally biased region" description="Polar residues" evidence="1">
    <location>
        <begin position="1"/>
        <end position="15"/>
    </location>
</feature>
<comment type="caution">
    <text evidence="2">The sequence shown here is derived from an EMBL/GenBank/DDBJ whole genome shotgun (WGS) entry which is preliminary data.</text>
</comment>
<protein>
    <submittedName>
        <fullName evidence="2">Uncharacterized protein</fullName>
    </submittedName>
</protein>
<evidence type="ECO:0000256" key="1">
    <source>
        <dbReference type="SAM" id="MobiDB-lite"/>
    </source>
</evidence>